<proteinExistence type="predicted"/>
<evidence type="ECO:0000313" key="2">
    <source>
        <dbReference type="Proteomes" id="UP000695000"/>
    </source>
</evidence>
<keyword evidence="2" id="KW-1185">Reference proteome</keyword>
<protein>
    <submittedName>
        <fullName evidence="3">Uncharacterized protein LOC108563804</fullName>
    </submittedName>
</protein>
<dbReference type="PANTHER" id="PTHR38640">
    <property type="entry name" value="GEO09659P1"/>
    <property type="match status" value="1"/>
</dbReference>
<dbReference type="Proteomes" id="UP000695000">
    <property type="component" value="Unplaced"/>
</dbReference>
<feature type="transmembrane region" description="Helical" evidence="1">
    <location>
        <begin position="55"/>
        <end position="72"/>
    </location>
</feature>
<dbReference type="PANTHER" id="PTHR38640:SF1">
    <property type="entry name" value="GEO09659P1"/>
    <property type="match status" value="1"/>
</dbReference>
<dbReference type="GeneID" id="108563804"/>
<feature type="transmembrane region" description="Helical" evidence="1">
    <location>
        <begin position="84"/>
        <end position="102"/>
    </location>
</feature>
<reference evidence="3" key="1">
    <citation type="submission" date="2025-08" db="UniProtKB">
        <authorList>
            <consortium name="RefSeq"/>
        </authorList>
    </citation>
    <scope>IDENTIFICATION</scope>
    <source>
        <tissue evidence="3">Whole Larva</tissue>
    </source>
</reference>
<sequence length="159" mass="18490">MTNYGAATDEELFEQFCEDFATVAGMQGRVAYLLMSIHVANPCILHRFFSYDPSTVLYTNMVYGIGLMLYARPNMRPIGNINRIIFSLLGSLMFNFSSVAVFDHIRERFFRKPFLVTFLGFISGRFFMLHLLAYLYHVDIRSRSRNVPRNSTFDSMYID</sequence>
<gene>
    <name evidence="3" type="primary">LOC108563804</name>
</gene>
<keyword evidence="1" id="KW-1133">Transmembrane helix</keyword>
<evidence type="ECO:0000313" key="3">
    <source>
        <dbReference type="RefSeq" id="XP_017778079.1"/>
    </source>
</evidence>
<accession>A0ABM1MU29</accession>
<evidence type="ECO:0000256" key="1">
    <source>
        <dbReference type="SAM" id="Phobius"/>
    </source>
</evidence>
<feature type="transmembrane region" description="Helical" evidence="1">
    <location>
        <begin position="114"/>
        <end position="136"/>
    </location>
</feature>
<keyword evidence="1" id="KW-0812">Transmembrane</keyword>
<dbReference type="RefSeq" id="XP_017778079.1">
    <property type="nucleotide sequence ID" value="XM_017922590.1"/>
</dbReference>
<name>A0ABM1MU29_NICVS</name>
<organism evidence="2 3">
    <name type="scientific">Nicrophorus vespilloides</name>
    <name type="common">Boreal carrion beetle</name>
    <dbReference type="NCBI Taxonomy" id="110193"/>
    <lineage>
        <taxon>Eukaryota</taxon>
        <taxon>Metazoa</taxon>
        <taxon>Ecdysozoa</taxon>
        <taxon>Arthropoda</taxon>
        <taxon>Hexapoda</taxon>
        <taxon>Insecta</taxon>
        <taxon>Pterygota</taxon>
        <taxon>Neoptera</taxon>
        <taxon>Endopterygota</taxon>
        <taxon>Coleoptera</taxon>
        <taxon>Polyphaga</taxon>
        <taxon>Staphyliniformia</taxon>
        <taxon>Silphidae</taxon>
        <taxon>Nicrophorinae</taxon>
        <taxon>Nicrophorus</taxon>
    </lineage>
</organism>
<keyword evidence="1" id="KW-0472">Membrane</keyword>